<organism evidence="2 3">
    <name type="scientific">Babesia duncani</name>
    <dbReference type="NCBI Taxonomy" id="323732"/>
    <lineage>
        <taxon>Eukaryota</taxon>
        <taxon>Sar</taxon>
        <taxon>Alveolata</taxon>
        <taxon>Apicomplexa</taxon>
        <taxon>Aconoidasida</taxon>
        <taxon>Piroplasmida</taxon>
        <taxon>Babesiidae</taxon>
        <taxon>Babesia</taxon>
    </lineage>
</organism>
<sequence>MVSLSCKCVLSFVTYFLLVDKISCNSIGSDSIAIDGLIVEERDRFTLYKINLVDVPKGVCAEDIKVDLIGSQFAHVTTGVSGIEWKVKLHQTIPPEVIFYPEYAAKMVTHNFMGSVWEVTFRIPKYYHLSPILYEDKQL</sequence>
<keyword evidence="3" id="KW-1185">Reference proteome</keyword>
<proteinExistence type="predicted"/>
<name>A0AAD9PI18_9APIC</name>
<feature type="signal peptide" evidence="1">
    <location>
        <begin position="1"/>
        <end position="24"/>
    </location>
</feature>
<dbReference type="KEGG" id="bdw:94337202"/>
<dbReference type="EMBL" id="JALLKP010000004">
    <property type="protein sequence ID" value="KAK2195232.1"/>
    <property type="molecule type" value="Genomic_DNA"/>
</dbReference>
<keyword evidence="1" id="KW-0732">Signal</keyword>
<evidence type="ECO:0000256" key="1">
    <source>
        <dbReference type="SAM" id="SignalP"/>
    </source>
</evidence>
<comment type="caution">
    <text evidence="2">The sequence shown here is derived from an EMBL/GenBank/DDBJ whole genome shotgun (WGS) entry which is preliminary data.</text>
</comment>
<evidence type="ECO:0000313" key="2">
    <source>
        <dbReference type="EMBL" id="KAK2195232.1"/>
    </source>
</evidence>
<dbReference type="Proteomes" id="UP001214638">
    <property type="component" value="Unassembled WGS sequence"/>
</dbReference>
<dbReference type="RefSeq" id="XP_067802075.1">
    <property type="nucleotide sequence ID" value="XM_067947924.1"/>
</dbReference>
<accession>A0AAD9PI18</accession>
<dbReference type="GeneID" id="94337202"/>
<dbReference type="AlphaFoldDB" id="A0AAD9PI18"/>
<gene>
    <name evidence="2" type="ORF">BdWA1_002905</name>
</gene>
<reference evidence="2" key="1">
    <citation type="journal article" date="2023" name="Nat. Microbiol.">
        <title>Babesia duncani multi-omics identifies virulence factors and drug targets.</title>
        <authorList>
            <person name="Singh P."/>
            <person name="Lonardi S."/>
            <person name="Liang Q."/>
            <person name="Vydyam P."/>
            <person name="Khabirova E."/>
            <person name="Fang T."/>
            <person name="Gihaz S."/>
            <person name="Thekkiniath J."/>
            <person name="Munshi M."/>
            <person name="Abel S."/>
            <person name="Ciampossin L."/>
            <person name="Batugedara G."/>
            <person name="Gupta M."/>
            <person name="Lu X.M."/>
            <person name="Lenz T."/>
            <person name="Chakravarty S."/>
            <person name="Cornillot E."/>
            <person name="Hu Y."/>
            <person name="Ma W."/>
            <person name="Gonzalez L.M."/>
            <person name="Sanchez S."/>
            <person name="Estrada K."/>
            <person name="Sanchez-Flores A."/>
            <person name="Montero E."/>
            <person name="Harb O.S."/>
            <person name="Le Roch K.G."/>
            <person name="Mamoun C.B."/>
        </authorList>
    </citation>
    <scope>NUCLEOTIDE SEQUENCE</scope>
    <source>
        <strain evidence="2">WA1</strain>
    </source>
</reference>
<evidence type="ECO:0000313" key="3">
    <source>
        <dbReference type="Proteomes" id="UP001214638"/>
    </source>
</evidence>
<protein>
    <submittedName>
        <fullName evidence="2">Uncharacterized protein</fullName>
    </submittedName>
</protein>
<feature type="chain" id="PRO_5042262821" evidence="1">
    <location>
        <begin position="25"/>
        <end position="139"/>
    </location>
</feature>